<dbReference type="GO" id="GO:0005737">
    <property type="term" value="C:cytoplasm"/>
    <property type="evidence" value="ECO:0007669"/>
    <property type="project" value="TreeGrafter"/>
</dbReference>
<feature type="region of interest" description="Disordered" evidence="7">
    <location>
        <begin position="227"/>
        <end position="248"/>
    </location>
</feature>
<dbReference type="GO" id="GO:0005524">
    <property type="term" value="F:ATP binding"/>
    <property type="evidence" value="ECO:0007669"/>
    <property type="project" value="UniProtKB-KW"/>
</dbReference>
<accession>A0A1X0RAG2</accession>
<dbReference type="EMBL" id="KV921882">
    <property type="protein sequence ID" value="ORE08911.1"/>
    <property type="molecule type" value="Genomic_DNA"/>
</dbReference>
<dbReference type="PANTHER" id="PTHR45626:SF16">
    <property type="entry name" value="ATP-DEPENDENT HELICASE ULS1"/>
    <property type="match status" value="1"/>
</dbReference>
<reference evidence="11" key="1">
    <citation type="journal article" date="2016" name="Proc. Natl. Acad. Sci. U.S.A.">
        <title>Lipid metabolic changes in an early divergent fungus govern the establishment of a mutualistic symbiosis with endobacteria.</title>
        <authorList>
            <person name="Lastovetsky O.A."/>
            <person name="Gaspar M.L."/>
            <person name="Mondo S.J."/>
            <person name="LaButti K.M."/>
            <person name="Sandor L."/>
            <person name="Grigoriev I.V."/>
            <person name="Henry S.A."/>
            <person name="Pawlowska T.E."/>
        </authorList>
    </citation>
    <scope>NUCLEOTIDE SEQUENCE [LARGE SCALE GENOMIC DNA]</scope>
    <source>
        <strain evidence="11">ATCC 52814</strain>
    </source>
</reference>
<dbReference type="GO" id="GO:0005634">
    <property type="term" value="C:nucleus"/>
    <property type="evidence" value="ECO:0007669"/>
    <property type="project" value="TreeGrafter"/>
</dbReference>
<evidence type="ECO:0008006" key="12">
    <source>
        <dbReference type="Google" id="ProtNLM"/>
    </source>
</evidence>
<keyword evidence="3" id="KW-0378">Hydrolase</keyword>
<dbReference type="PROSITE" id="PS51192">
    <property type="entry name" value="HELICASE_ATP_BIND_1"/>
    <property type="match status" value="1"/>
</dbReference>
<proteinExistence type="inferred from homology"/>
<keyword evidence="5" id="KW-0067">ATP-binding</keyword>
<evidence type="ECO:0000256" key="6">
    <source>
        <dbReference type="PROSITE-ProRule" id="PRU00175"/>
    </source>
</evidence>
<dbReference type="InterPro" id="IPR000330">
    <property type="entry name" value="SNF2_N"/>
</dbReference>
<dbReference type="Gene3D" id="3.40.50.300">
    <property type="entry name" value="P-loop containing nucleotide triphosphate hydrolases"/>
    <property type="match status" value="1"/>
</dbReference>
<evidence type="ECO:0000313" key="11">
    <source>
        <dbReference type="EMBL" id="ORE08911.1"/>
    </source>
</evidence>
<dbReference type="InterPro" id="IPR038718">
    <property type="entry name" value="SNF2-like_sf"/>
</dbReference>
<feature type="region of interest" description="Disordered" evidence="7">
    <location>
        <begin position="132"/>
        <end position="166"/>
    </location>
</feature>
<dbReference type="GO" id="GO:0008270">
    <property type="term" value="F:zinc ion binding"/>
    <property type="evidence" value="ECO:0007669"/>
    <property type="project" value="UniProtKB-KW"/>
</dbReference>
<dbReference type="GO" id="GO:0016787">
    <property type="term" value="F:hydrolase activity"/>
    <property type="evidence" value="ECO:0007669"/>
    <property type="project" value="UniProtKB-KW"/>
</dbReference>
<dbReference type="InterPro" id="IPR049730">
    <property type="entry name" value="SNF2/RAD54-like_C"/>
</dbReference>
<dbReference type="SUPFAM" id="SSF57850">
    <property type="entry name" value="RING/U-box"/>
    <property type="match status" value="1"/>
</dbReference>
<evidence type="ECO:0000256" key="1">
    <source>
        <dbReference type="ARBA" id="ARBA00007025"/>
    </source>
</evidence>
<evidence type="ECO:0000256" key="4">
    <source>
        <dbReference type="ARBA" id="ARBA00022806"/>
    </source>
</evidence>
<evidence type="ECO:0000259" key="10">
    <source>
        <dbReference type="PROSITE" id="PS51194"/>
    </source>
</evidence>
<protein>
    <recommendedName>
        <fullName evidence="12">P-loop containing nucleoside triphosphate hydrolase protein</fullName>
    </recommendedName>
</protein>
<dbReference type="PANTHER" id="PTHR45626">
    <property type="entry name" value="TRANSCRIPTION TERMINATION FACTOR 2-RELATED"/>
    <property type="match status" value="1"/>
</dbReference>
<dbReference type="GO" id="GO:0000724">
    <property type="term" value="P:double-strand break repair via homologous recombination"/>
    <property type="evidence" value="ECO:0007669"/>
    <property type="project" value="TreeGrafter"/>
</dbReference>
<keyword evidence="6" id="KW-0862">Zinc</keyword>
<dbReference type="PROSITE" id="PS51194">
    <property type="entry name" value="HELICASE_CTER"/>
    <property type="match status" value="1"/>
</dbReference>
<dbReference type="PROSITE" id="PS50089">
    <property type="entry name" value="ZF_RING_2"/>
    <property type="match status" value="1"/>
</dbReference>
<dbReference type="VEuPathDB" id="FungiDB:BCV72DRAFT_334099"/>
<evidence type="ECO:0000256" key="7">
    <source>
        <dbReference type="SAM" id="MobiDB-lite"/>
    </source>
</evidence>
<dbReference type="GO" id="GO:0004386">
    <property type="term" value="F:helicase activity"/>
    <property type="evidence" value="ECO:0007669"/>
    <property type="project" value="UniProtKB-KW"/>
</dbReference>
<dbReference type="Proteomes" id="UP000242414">
    <property type="component" value="Unassembled WGS sequence"/>
</dbReference>
<dbReference type="Gene3D" id="3.40.50.10810">
    <property type="entry name" value="Tandem AAA-ATPase domain"/>
    <property type="match status" value="1"/>
</dbReference>
<evidence type="ECO:0000259" key="9">
    <source>
        <dbReference type="PROSITE" id="PS51192"/>
    </source>
</evidence>
<dbReference type="InterPro" id="IPR014001">
    <property type="entry name" value="Helicase_ATP-bd"/>
</dbReference>
<dbReference type="SMART" id="SM00184">
    <property type="entry name" value="RING"/>
    <property type="match status" value="1"/>
</dbReference>
<evidence type="ECO:0000259" key="8">
    <source>
        <dbReference type="PROSITE" id="PS50089"/>
    </source>
</evidence>
<dbReference type="SUPFAM" id="SSF52540">
    <property type="entry name" value="P-loop containing nucleoside triphosphate hydrolases"/>
    <property type="match status" value="2"/>
</dbReference>
<keyword evidence="6" id="KW-0479">Metal-binding</keyword>
<keyword evidence="2" id="KW-0547">Nucleotide-binding</keyword>
<sequence length="972" mass="110162">MAANESDVLSETESIQEAIIHSLSDNNHLHNEEEDHSDSDILDLTAEEMAFINDYNDTHSRSSSSQTAQGSSSLDDDVYAFFVEAGLENPDELRALGIDIETIRAQKELEERIERETKRDLEMARLMQQTYERELQQPSGSQTPAPTPLQTTLKRENEATEVEDRNKRARRGNIIELDDEDDNTYLIDLTEENELDEVIPLEDESDEEVVDYLSHVPWMRYNPGASSSAAAQRRKDKEAHRPIASRCSGSSFNIEPGALNPSSFIPPPALSADTLRGAHRLDHMSAIIDRIREQQLSTPPLPGIRSSTISPEQAERELRTLLQNITDDEPPPPENRTGTPDRMSINLLEHQKIGLQWMYKMETSNNRGGILADDMGLGKTIQALSIICRNPCENPTPVDPSNISKRMVDVTGELNLKATLIVCPVSLIDQWRREIESKTEPKLNVLLYYGPGRTRNPYALANYDVIITSYAVAASDFNERFKGPLSKVKLHRVILDEAHTIKNKGTLAARGCCQLESTYRWCMTATPIQNKVDELYSLIKFLRIRPFCEWDEFRDTIIKPMRSGNANKGIRVAHVLMKAISLRRSKKAVIDGRPILDLPERNVHMTYVDFSPDERTHYDFVNARAQARFTRYMQAGTVMKNYSSILVLLLRLRQACLHPSLTVEEGTAVEKAKHGERTELAKKMKPEVVRRLLSDAISLKEIECPICMDIAADAQIMQCGHILCKECFDNYWNNQDGNMKRCPQCRGPIDRQMLVDVESFLKVHAPDLIKEAEEVVPEQEVAKVAEFISSAKIDKMLEILEQTAQETNDQDKTIIFSQFTGMLDIIEKPLKEKGYRFLRYDGSMDVRHRSNAVNKFFDDPEIKILIVSTKCGSLGLNLTCANRVILLDLWWNPAIENQAIDRVHRIGQTKPVDVHRIFVKDTVEDRILALQQKKQDIADGVLGEGSRTSLSRLGLNELIYLFRGGDIPGEDE</sequence>
<feature type="compositionally biased region" description="Basic and acidic residues" evidence="7">
    <location>
        <begin position="153"/>
        <end position="166"/>
    </location>
</feature>
<dbReference type="AlphaFoldDB" id="A0A1X0RAG2"/>
<dbReference type="CDD" id="cd18008">
    <property type="entry name" value="DEXDc_SHPRH-like"/>
    <property type="match status" value="1"/>
</dbReference>
<dbReference type="InterPro" id="IPR050628">
    <property type="entry name" value="SNF2_RAD54_helicase_TF"/>
</dbReference>
<evidence type="ECO:0000256" key="2">
    <source>
        <dbReference type="ARBA" id="ARBA00022741"/>
    </source>
</evidence>
<dbReference type="InterPro" id="IPR013083">
    <property type="entry name" value="Znf_RING/FYVE/PHD"/>
</dbReference>
<name>A0A1X0RAG2_RHIZD</name>
<feature type="domain" description="Helicase ATP-binding" evidence="9">
    <location>
        <begin position="360"/>
        <end position="545"/>
    </location>
</feature>
<dbReference type="SMART" id="SM00490">
    <property type="entry name" value="HELICc"/>
    <property type="match status" value="1"/>
</dbReference>
<dbReference type="CDD" id="cd16449">
    <property type="entry name" value="RING-HC"/>
    <property type="match status" value="1"/>
</dbReference>
<evidence type="ECO:0000256" key="3">
    <source>
        <dbReference type="ARBA" id="ARBA00022801"/>
    </source>
</evidence>
<organism evidence="11">
    <name type="scientific">Rhizopus microsporus var. microsporus</name>
    <dbReference type="NCBI Taxonomy" id="86635"/>
    <lineage>
        <taxon>Eukaryota</taxon>
        <taxon>Fungi</taxon>
        <taxon>Fungi incertae sedis</taxon>
        <taxon>Mucoromycota</taxon>
        <taxon>Mucoromycotina</taxon>
        <taxon>Mucoromycetes</taxon>
        <taxon>Mucorales</taxon>
        <taxon>Mucorineae</taxon>
        <taxon>Rhizopodaceae</taxon>
        <taxon>Rhizopus</taxon>
    </lineage>
</organism>
<dbReference type="Pfam" id="PF00176">
    <property type="entry name" value="SNF2-rel_dom"/>
    <property type="match status" value="1"/>
</dbReference>
<dbReference type="GO" id="GO:0008094">
    <property type="term" value="F:ATP-dependent activity, acting on DNA"/>
    <property type="evidence" value="ECO:0007669"/>
    <property type="project" value="TreeGrafter"/>
</dbReference>
<dbReference type="InterPro" id="IPR027417">
    <property type="entry name" value="P-loop_NTPase"/>
</dbReference>
<comment type="similarity">
    <text evidence="1">Belongs to the SNF2/RAD54 helicase family.</text>
</comment>
<dbReference type="InterPro" id="IPR001650">
    <property type="entry name" value="Helicase_C-like"/>
</dbReference>
<dbReference type="Gene3D" id="3.30.40.10">
    <property type="entry name" value="Zinc/RING finger domain, C3HC4 (zinc finger)"/>
    <property type="match status" value="1"/>
</dbReference>
<evidence type="ECO:0000256" key="5">
    <source>
        <dbReference type="ARBA" id="ARBA00022840"/>
    </source>
</evidence>
<feature type="compositionally biased region" description="Low complexity" evidence="7">
    <location>
        <begin position="142"/>
        <end position="152"/>
    </location>
</feature>
<dbReference type="SMART" id="SM00487">
    <property type="entry name" value="DEXDc"/>
    <property type="match status" value="1"/>
</dbReference>
<dbReference type="Pfam" id="PF13920">
    <property type="entry name" value="zf-C3HC4_3"/>
    <property type="match status" value="1"/>
</dbReference>
<dbReference type="CDD" id="cd18793">
    <property type="entry name" value="SF2_C_SNF"/>
    <property type="match status" value="1"/>
</dbReference>
<dbReference type="Pfam" id="PF00271">
    <property type="entry name" value="Helicase_C"/>
    <property type="match status" value="1"/>
</dbReference>
<dbReference type="InterPro" id="IPR001841">
    <property type="entry name" value="Znf_RING"/>
</dbReference>
<keyword evidence="4" id="KW-0347">Helicase</keyword>
<dbReference type="OrthoDB" id="448448at2759"/>
<keyword evidence="6" id="KW-0863">Zinc-finger</keyword>
<gene>
    <name evidence="11" type="ORF">BCV72DRAFT_334099</name>
</gene>
<feature type="domain" description="RING-type" evidence="8">
    <location>
        <begin position="704"/>
        <end position="746"/>
    </location>
</feature>
<feature type="domain" description="Helicase C-terminal" evidence="10">
    <location>
        <begin position="792"/>
        <end position="954"/>
    </location>
</feature>